<feature type="binding site" evidence="3">
    <location>
        <begin position="7"/>
        <end position="14"/>
    </location>
    <ligand>
        <name>substrate</name>
    </ligand>
</feature>
<evidence type="ECO:0000313" key="4">
    <source>
        <dbReference type="EMBL" id="MBV7273445.1"/>
    </source>
</evidence>
<name>A0A949TXM4_9CLOT</name>
<dbReference type="PROSITE" id="PS00175">
    <property type="entry name" value="PG_MUTASE"/>
    <property type="match status" value="1"/>
</dbReference>
<dbReference type="EMBL" id="JAEEGC010000045">
    <property type="protein sequence ID" value="MBV7273445.1"/>
    <property type="molecule type" value="Genomic_DNA"/>
</dbReference>
<keyword evidence="5" id="KW-1185">Reference proteome</keyword>
<dbReference type="RefSeq" id="WP_218320513.1">
    <property type="nucleotide sequence ID" value="NZ_JAEEGC010000045.1"/>
</dbReference>
<protein>
    <submittedName>
        <fullName evidence="4">Histidine phosphatase family protein</fullName>
    </submittedName>
</protein>
<dbReference type="InterPro" id="IPR001345">
    <property type="entry name" value="PG/BPGM_mutase_AS"/>
</dbReference>
<dbReference type="SMART" id="SM00855">
    <property type="entry name" value="PGAM"/>
    <property type="match status" value="1"/>
</dbReference>
<reference evidence="4" key="1">
    <citation type="submission" date="2020-12" db="EMBL/GenBank/DDBJ databases">
        <title>Clostridium thailandense sp. nov., a novel acetogenic bacterium isolated from peat land soil in Thailand.</title>
        <authorList>
            <person name="Chaikitkaew S."/>
            <person name="Birkeland N.K."/>
        </authorList>
    </citation>
    <scope>NUCLEOTIDE SEQUENCE</scope>
    <source>
        <strain evidence="4">PL3</strain>
    </source>
</reference>
<dbReference type="InterPro" id="IPR051695">
    <property type="entry name" value="Phosphoglycerate_Mutase"/>
</dbReference>
<accession>A0A949TXM4</accession>
<dbReference type="GO" id="GO:0045820">
    <property type="term" value="P:negative regulation of glycolytic process"/>
    <property type="evidence" value="ECO:0007669"/>
    <property type="project" value="TreeGrafter"/>
</dbReference>
<evidence type="ECO:0000256" key="2">
    <source>
        <dbReference type="PIRSR" id="PIRSR613078-1"/>
    </source>
</evidence>
<dbReference type="PANTHER" id="PTHR46517">
    <property type="entry name" value="FRUCTOSE-2,6-BISPHOSPHATASE TIGAR"/>
    <property type="match status" value="1"/>
</dbReference>
<dbReference type="PANTHER" id="PTHR46517:SF1">
    <property type="entry name" value="FRUCTOSE-2,6-BISPHOSPHATASE TIGAR"/>
    <property type="match status" value="1"/>
</dbReference>
<feature type="binding site" evidence="3">
    <location>
        <position position="57"/>
    </location>
    <ligand>
        <name>substrate</name>
    </ligand>
</feature>
<gene>
    <name evidence="4" type="ORF">I6U48_11050</name>
</gene>
<dbReference type="GO" id="GO:0043456">
    <property type="term" value="P:regulation of pentose-phosphate shunt"/>
    <property type="evidence" value="ECO:0007669"/>
    <property type="project" value="TreeGrafter"/>
</dbReference>
<dbReference type="InterPro" id="IPR013078">
    <property type="entry name" value="His_Pase_superF_clade-1"/>
</dbReference>
<sequence length="201" mass="23158">MKIYITRHGETIWNTEGRLQGWNNTDLTEIGIDNARKLGESLKHINFDCVYCSPLGRAVETAKHIIGNKNTKIITEEALKELGFGCWEGIKVTDLEELYPDEIYNFFNKPHLYKPVDGENFEQLFSRVKEVLESIFIKSEYENILIVTHRVALLAIYAIVKKTPLEELWKQADITETCLSIIEVKGNEIKFILEANTSHLK</sequence>
<comment type="caution">
    <text evidence="4">The sequence shown here is derived from an EMBL/GenBank/DDBJ whole genome shotgun (WGS) entry which is preliminary data.</text>
</comment>
<evidence type="ECO:0000256" key="1">
    <source>
        <dbReference type="ARBA" id="ARBA00022801"/>
    </source>
</evidence>
<dbReference type="GO" id="GO:0004331">
    <property type="term" value="F:fructose-2,6-bisphosphate 2-phosphatase activity"/>
    <property type="evidence" value="ECO:0007669"/>
    <property type="project" value="TreeGrafter"/>
</dbReference>
<feature type="active site" description="Tele-phosphohistidine intermediate" evidence="2">
    <location>
        <position position="8"/>
    </location>
</feature>
<evidence type="ECO:0000313" key="5">
    <source>
        <dbReference type="Proteomes" id="UP000694308"/>
    </source>
</evidence>
<feature type="active site" description="Proton donor/acceptor" evidence="2">
    <location>
        <position position="81"/>
    </location>
</feature>
<proteinExistence type="predicted"/>
<evidence type="ECO:0000256" key="3">
    <source>
        <dbReference type="PIRSR" id="PIRSR613078-2"/>
    </source>
</evidence>
<dbReference type="GO" id="GO:0005829">
    <property type="term" value="C:cytosol"/>
    <property type="evidence" value="ECO:0007669"/>
    <property type="project" value="TreeGrafter"/>
</dbReference>
<dbReference type="Pfam" id="PF00300">
    <property type="entry name" value="His_Phos_1"/>
    <property type="match status" value="1"/>
</dbReference>
<keyword evidence="1" id="KW-0378">Hydrolase</keyword>
<organism evidence="4 5">
    <name type="scientific">Clostridium thailandense</name>
    <dbReference type="NCBI Taxonomy" id="2794346"/>
    <lineage>
        <taxon>Bacteria</taxon>
        <taxon>Bacillati</taxon>
        <taxon>Bacillota</taxon>
        <taxon>Clostridia</taxon>
        <taxon>Eubacteriales</taxon>
        <taxon>Clostridiaceae</taxon>
        <taxon>Clostridium</taxon>
    </lineage>
</organism>
<dbReference type="AlphaFoldDB" id="A0A949TXM4"/>
<dbReference type="CDD" id="cd07067">
    <property type="entry name" value="HP_PGM_like"/>
    <property type="match status" value="1"/>
</dbReference>
<dbReference type="Proteomes" id="UP000694308">
    <property type="component" value="Unassembled WGS sequence"/>
</dbReference>
<dbReference type="PIRSF" id="PIRSF000709">
    <property type="entry name" value="6PFK_2-Ptase"/>
    <property type="match status" value="1"/>
</dbReference>